<dbReference type="GO" id="GO:0046718">
    <property type="term" value="P:symbiont entry into host cell"/>
    <property type="evidence" value="ECO:0007669"/>
    <property type="project" value="UniProtKB-KW"/>
</dbReference>
<dbReference type="OrthoDB" id="1372at10239"/>
<keyword evidence="2" id="KW-0945">Host-virus interaction</keyword>
<evidence type="ECO:0000313" key="37">
    <source>
        <dbReference type="EMBL" id="QCA45285.1"/>
    </source>
</evidence>
<feature type="transmembrane region" description="Helical" evidence="16">
    <location>
        <begin position="787"/>
        <end position="810"/>
    </location>
</feature>
<evidence type="ECO:0000313" key="33">
    <source>
        <dbReference type="EMBL" id="QCA44190.1"/>
    </source>
</evidence>
<feature type="disulfide bond" evidence="47">
    <location>
        <begin position="608"/>
        <end position="645"/>
    </location>
</feature>
<evidence type="ECO:0000256" key="1">
    <source>
        <dbReference type="ARBA" id="ARBA00022511"/>
    </source>
</evidence>
<feature type="disulfide bond" evidence="47">
    <location>
        <begin position="213"/>
        <end position="277"/>
    </location>
</feature>
<evidence type="ECO:0000313" key="25">
    <source>
        <dbReference type="EMBL" id="ANS13199.1"/>
    </source>
</evidence>
<dbReference type="EMBL" id="MW316406">
    <property type="protein sequence ID" value="QXN54886.1"/>
    <property type="molecule type" value="Genomic_DNA"/>
</dbReference>
<evidence type="ECO:0000313" key="32">
    <source>
        <dbReference type="EMBL" id="QCA43533.1"/>
    </source>
</evidence>
<gene>
    <name evidence="20" type="primary">ORF31</name>
    <name evidence="45" type="ORF">HHV3_gp33</name>
</gene>
<evidence type="ECO:0000256" key="16">
    <source>
        <dbReference type="SAM" id="Phobius"/>
    </source>
</evidence>
<dbReference type="EMBL" id="KJ767492">
    <property type="protein sequence ID" value="AIH07142.1"/>
    <property type="molecule type" value="Genomic_DNA"/>
</dbReference>
<organism evidence="22 46">
    <name type="scientific">Human herpesvirus 3</name>
    <name type="common">HHV-3</name>
    <name type="synonym">Varicella-zoster virus</name>
    <dbReference type="NCBI Taxonomy" id="10335"/>
    <lineage>
        <taxon>Viruses</taxon>
        <taxon>Duplodnaviria</taxon>
        <taxon>Heunggongvirae</taxon>
        <taxon>Peploviricota</taxon>
        <taxon>Herviviricetes</taxon>
        <taxon>Herpesvirales</taxon>
        <taxon>Orthoherpesviridae</taxon>
        <taxon>Alphaherpesvirinae</taxon>
        <taxon>Varicellovirus</taxon>
        <taxon>Varicellovirus humanalpha3</taxon>
    </lineage>
</organism>
<keyword evidence="3 16" id="KW-0812">Transmembrane</keyword>
<evidence type="ECO:0000313" key="45">
    <source>
        <dbReference type="EMBL" id="QXN54886.1"/>
    </source>
</evidence>
<dbReference type="PDB" id="7K1S">
    <property type="method" value="EM"/>
    <property type="resolution" value="3.90 A"/>
    <property type="chains" value="A/B/C=1-931"/>
</dbReference>
<feature type="disulfide bond" evidence="47">
    <location>
        <begin position="369"/>
        <end position="417"/>
    </location>
</feature>
<dbReference type="Pfam" id="PF00606">
    <property type="entry name" value="Glycoprotein_B"/>
    <property type="match status" value="1"/>
</dbReference>
<dbReference type="EMBL" id="KJ808816">
    <property type="protein sequence ID" value="AIJ28624.1"/>
    <property type="molecule type" value="Genomic_DNA"/>
</dbReference>
<feature type="disulfide bond" evidence="47">
    <location>
        <begin position="139"/>
        <end position="540"/>
    </location>
</feature>
<dbReference type="Pfam" id="PF17417">
    <property type="entry name" value="Glycoprot_B_PH2"/>
    <property type="match status" value="1"/>
</dbReference>
<reference evidence="22 46" key="3">
    <citation type="journal article" date="2015" name="Oncotarget">
        <title>Insights into the role of immunosenescence during varicella zoster virus infection (shingles) in the aging cell model.</title>
        <authorList>
            <person name="Kim J.A."/>
            <person name="Park S.K."/>
            <person name="Kumar M."/>
            <person name="Lee C.H."/>
            <person name="Shin O.S."/>
        </authorList>
    </citation>
    <scope>NUCLEOTIDE SEQUENCE [LARGE SCALE GENOMIC DNA]</scope>
    <source>
        <strain evidence="22">YC03</strain>
    </source>
</reference>
<evidence type="ECO:0000313" key="27">
    <source>
        <dbReference type="EMBL" id="ANS13641.1"/>
    </source>
</evidence>
<dbReference type="EMBL" id="MT370828">
    <property type="protein sequence ID" value="QWE79385.1"/>
    <property type="molecule type" value="Genomic_DNA"/>
</dbReference>
<feature type="domain" description="Herpesvirus Glycoprotein B PH-like" evidence="19">
    <location>
        <begin position="371"/>
        <end position="468"/>
    </location>
</feature>
<dbReference type="Gene3D" id="2.30.29.100">
    <property type="match status" value="1"/>
</dbReference>
<evidence type="ECO:0000313" key="28">
    <source>
        <dbReference type="EMBL" id="AVY51197.1"/>
    </source>
</evidence>
<evidence type="ECO:0000313" key="38">
    <source>
        <dbReference type="EMBL" id="QCA46380.1"/>
    </source>
</evidence>
<evidence type="ECO:0000259" key="17">
    <source>
        <dbReference type="Pfam" id="PF00606"/>
    </source>
</evidence>
<dbReference type="Gene3D" id="2.30.30.1230">
    <property type="match status" value="1"/>
</dbReference>
<evidence type="ECO:0007829" key="47">
    <source>
        <dbReference type="PDB" id="7K1S"/>
    </source>
</evidence>
<dbReference type="EMBL" id="KU926321">
    <property type="protein sequence ID" value="ANS13641.1"/>
    <property type="molecule type" value="Genomic_DNA"/>
</dbReference>
<evidence type="ECO:0000313" key="40">
    <source>
        <dbReference type="EMBL" id="QCA46891.1"/>
    </source>
</evidence>
<reference evidence="28" key="5">
    <citation type="submission" date="2017-04" db="EMBL/GenBank/DDBJ databases">
        <title>Next Generation Sequencing (NGS) Analysis Reveals Attenuating Mutations in Varicella-Zoster Virus Following Extensive in vitro Passaging.</title>
        <authorList>
            <person name="Won Y.H."/>
            <person name="Park J.S."/>
            <person name="Kang J.H."/>
            <person name="Jeon J.S."/>
            <person name="Ahn J.H."/>
            <person name="Song M.J."/>
            <person name="Ok Sarah O.S."/>
            <person name="Lee C.H."/>
        </authorList>
    </citation>
    <scope>NUCLEOTIDE SEQUENCE</scope>
    <source>
        <strain evidence="28">YC02</strain>
    </source>
</reference>
<evidence type="ECO:0000256" key="7">
    <source>
        <dbReference type="ARBA" id="ARBA00022844"/>
    </source>
</evidence>
<dbReference type="Proteomes" id="UP000138315">
    <property type="component" value="Genome"/>
</dbReference>
<evidence type="ECO:0000313" key="23">
    <source>
        <dbReference type="EMBL" id="AKG58726.1"/>
    </source>
</evidence>
<feature type="glycosylation site" description="N-linked (GlcNAc...) asparagine" evidence="47">
    <location>
        <position position="686"/>
    </location>
</feature>
<evidence type="ECO:0000256" key="6">
    <source>
        <dbReference type="ARBA" id="ARBA00022812"/>
    </source>
</evidence>
<evidence type="ECO:0000256" key="15">
    <source>
        <dbReference type="ARBA" id="ARBA00023296"/>
    </source>
</evidence>
<dbReference type="InterPro" id="IPR038631">
    <property type="entry name" value="Glycoprot_B_PH2_sf"/>
</dbReference>
<dbReference type="EMBL" id="MH709333">
    <property type="protein sequence ID" value="QCA44482.1"/>
    <property type="molecule type" value="Genomic_DNA"/>
</dbReference>
<dbReference type="SUPFAM" id="SSF161008">
    <property type="entry name" value="Viral glycoprotein ectodomain-like"/>
    <property type="match status" value="1"/>
</dbReference>
<reference evidence="23" key="2">
    <citation type="journal article" date="2015" name="J. Virol.">
        <title>Recombination of Globally Circulating Varicella-Zoster Virus.</title>
        <authorList>
            <person name="Norberg P."/>
            <person name="Depledge D.P."/>
            <person name="Kundu S."/>
            <person name="Atkinson C."/>
            <person name="Brown J."/>
            <person name="Haque T."/>
            <person name="Hussaini Y."/>
            <person name="MacMahon E."/>
            <person name="Molyneaux P."/>
            <person name="Papaevangelou V."/>
            <person name="Sengupta N."/>
            <person name="Koay E.S."/>
            <person name="Tang J.W."/>
            <person name="Underhill G.S."/>
            <person name="Grahn A."/>
            <person name="Studahl M."/>
            <person name="Breuer J."/>
            <person name="Bergstrom T."/>
        </authorList>
    </citation>
    <scope>NUCLEOTIDE SEQUENCE</scope>
    <source>
        <strain evidence="23">Zos/Cli/Ves/UK/1801/2012</strain>
    </source>
</reference>
<sequence>MSPCGYYSKWRNRDRPEYRRNLRFRRFFSSIHPNAAAGSGFNGPGVFITSVTGVWLCFLCIFSMFVTAVVSVSPSSFYESLQVEPTQSEDITRSAHLGDGDEIREAIHKSQDAETKPTFYVCPPPTGSTIVRLEPPRTCPDYHLGKNFTEGIAVVYKENIAAYKFKATVYYKDVIVSTAWAGSSYTQITNRYADRVPIPVSEITDTIDKFGKCSSKATYVRNNHKVEAFNEDKNPQDMPLIASKYNSVGSKAWHTTNDTYMVAGTPGTYRTGTSVNCIIEEVEARSIFPYDSFGLSTGDIIYMSPFFGLRDGAYREHSNYAMDRFHQFEGYRQRDLDTRALLEPAARNFLVTPHLTVGWNWKPKRTEVCSLVKWREVEDVVRDEYAHNFRFTMKTLSTTFISETNEFNLNQIHLSQCVKEEARAIINRIYTTRYNSSHVRTGDIQTYLARGGFVVVFQPLLSNSLARLYLQELVRENTNHSPQKHPTRNTRSRRSVPVELRANRTITTTSSVEFAMLQFTYDHIQEHVNEMLARISSSWCQLQNRERALWSGLFPINPSALASTILDQRVKARILGDVISVSNCPELGSDTRIILQNSMRVSGSTTRCYSRPLISIVSLNGSGTVEGQLGTDNELIMSRDLLEPCVANHKRYFLFGHHYVYYEDYRYVREIAVHDVGMISTYVDLNLTLLKDREFMPLQVYTRDELRDTGLLDYSEIQRRNQMHSLRFYDIDKVVQYDSGTAIMQGMAQFFQGLGTAGQAVGHVVLGATGALLSTVHGFTTFLSNPFGALAVGLLVLAGLVAAFFAYRYVLKLKTSPMKALYPLTTKGLKQLPEGMDPFAEKPNATDTPIEEIGDSQNTEPSVNSGFDPDKFREAQEMIKYMTLVSAAERQESKARKKNKTSALLTSRLTGLALRNRRGYSRVRTENVTGV</sequence>
<dbReference type="InterPro" id="IPR035381">
    <property type="entry name" value="Glycoprot_B_PH2"/>
</dbReference>
<evidence type="ECO:0000313" key="20">
    <source>
        <dbReference type="EMBL" id="AIH07068.1"/>
    </source>
</evidence>
<evidence type="ECO:0000313" key="35">
    <source>
        <dbReference type="EMBL" id="QCA44482.1"/>
    </source>
</evidence>
<dbReference type="EMBL" id="MH709331">
    <property type="protein sequence ID" value="QCA44336.1"/>
    <property type="molecule type" value="Genomic_DNA"/>
</dbReference>
<dbReference type="Proteomes" id="UP000121874">
    <property type="component" value="Genome"/>
</dbReference>
<evidence type="ECO:0000313" key="41">
    <source>
        <dbReference type="EMBL" id="QCA47621.1"/>
    </source>
</evidence>
<dbReference type="EMDB" id="EMD-22629"/>
<dbReference type="GO" id="GO:0019062">
    <property type="term" value="P:virion attachment to host cell"/>
    <property type="evidence" value="ECO:0007669"/>
    <property type="project" value="UniProtKB-KW"/>
</dbReference>
<dbReference type="Gene3D" id="1.20.5.1890">
    <property type="match status" value="1"/>
</dbReference>
<proteinExistence type="evidence at protein level"/>
<accession>A0A076N502</accession>
<keyword evidence="6" id="KW-1040">Host Golgi apparatus</keyword>
<keyword evidence="7" id="KW-0946">Virion</keyword>
<dbReference type="EMBL" id="KU926317">
    <property type="protein sequence ID" value="ANS13347.1"/>
    <property type="molecule type" value="Genomic_DNA"/>
</dbReference>
<dbReference type="EMBL" id="KU926315">
    <property type="protein sequence ID" value="ANS13199.1"/>
    <property type="molecule type" value="Genomic_DNA"/>
</dbReference>
<reference evidence="45" key="10">
    <citation type="journal article" date="2021" name="Sci. Rep.">
        <title>Metagenomic analysis of a throat swab sample collected in China on a patient infected with Varicella Zoster Virus.</title>
        <authorList>
            <person name="Guo H."/>
            <person name="Rivailler P."/>
            <person name="Wang J."/>
            <person name="Wang H."/>
            <person name="Xu W."/>
            <person name="Xu S."/>
            <person name="Xu H."/>
            <person name="Hu R."/>
        </authorList>
    </citation>
    <scope>NUCLEOTIDE SEQUENCE</scope>
    <source>
        <strain evidence="45">SD14</strain>
    </source>
</reference>
<reference evidence="44" key="8">
    <citation type="submission" date="2020-04" db="EMBL/GenBank/DDBJ databases">
        <authorList>
            <person name="Yeon S.H."/>
            <person name="Kang S.H."/>
            <person name="Hwang H.R."/>
            <person name="Jeon J.S."/>
            <person name="Lee C.H."/>
        </authorList>
    </citation>
    <scope>NUCLEOTIDE SEQUENCE</scope>
    <source>
        <strain evidence="44">YC02</strain>
    </source>
</reference>
<dbReference type="EMBL" id="KP771925">
    <property type="protein sequence ID" value="AKG58726.1"/>
    <property type="molecule type" value="Genomic_DNA"/>
</dbReference>
<evidence type="ECO:0000256" key="13">
    <source>
        <dbReference type="ARBA" id="ARBA00023157"/>
    </source>
</evidence>
<name>A0A076N502_HHV3</name>
<dbReference type="EMBL" id="MH709376">
    <property type="protein sequence ID" value="QCA47621.1"/>
    <property type="molecule type" value="Genomic_DNA"/>
</dbReference>
<keyword evidence="47" id="KW-0002">3D-structure</keyword>
<keyword evidence="8" id="KW-1043">Host membrane</keyword>
<keyword evidence="1" id="KW-1032">Host cell membrane</keyword>
<dbReference type="EMBL" id="MH709329">
    <property type="protein sequence ID" value="QCA44190.1"/>
    <property type="molecule type" value="Genomic_DNA"/>
</dbReference>
<reference evidence="22" key="1">
    <citation type="submission" date="2014-05" db="EMBL/GenBank/DDBJ databases">
        <title>Molecular Analysis of Varicella-Zoster Viruses Isolated from Korean Patients.</title>
        <authorList>
            <person name="Kim J.I."/>
            <person name="Ji G.Y."/>
            <person name="Park H.S."/>
            <person name="Lee C.H."/>
        </authorList>
    </citation>
    <scope>NUCLEOTIDE SEQUENCE</scope>
    <source>
        <strain evidence="20">YC01</strain>
        <strain evidence="21">YC02</strain>
        <strain evidence="22">YC03</strain>
    </source>
</reference>
<evidence type="ECO:0000256" key="2">
    <source>
        <dbReference type="ARBA" id="ARBA00022581"/>
    </source>
</evidence>
<evidence type="ECO:0000259" key="18">
    <source>
        <dbReference type="Pfam" id="PF17416"/>
    </source>
</evidence>
<evidence type="ECO:0000256" key="9">
    <source>
        <dbReference type="ARBA" id="ARBA00022879"/>
    </source>
</evidence>
<reference evidence="47" key="9">
    <citation type="journal article" date="2021" name="PLoS Pathog.">
        <title>The N-terminus of varicella-zoster virus glycoprotein B has a functional role in fusion.</title>
        <authorList>
            <person name="Oliver S.L."/>
            <person name="Xing Y."/>
            <person name="Chen D.H."/>
            <person name="Roh S.H."/>
            <person name="Pintilie G.D."/>
            <person name="Bushnell D.A."/>
            <person name="Sommer M.H."/>
            <person name="Yang E."/>
            <person name="Carfi A."/>
            <person name="Chiu W."/>
            <person name="Arvin A.M."/>
        </authorList>
    </citation>
    <scope>STRUCTURE BY ELECTRON MICROSCOPY (3.90 ANGSTROMS)</scope>
    <scope>DISULFIDE BONDS</scope>
</reference>
<dbReference type="Gene3D" id="6.10.250.3280">
    <property type="match status" value="1"/>
</dbReference>
<evidence type="ECO:0000313" key="44">
    <source>
        <dbReference type="EMBL" id="QWE79385.1"/>
    </source>
</evidence>
<feature type="domain" description="Herpesvirus glycoprotein B ectodomain C-terminal" evidence="17">
    <location>
        <begin position="511"/>
        <end position="733"/>
    </location>
</feature>
<evidence type="ECO:0000313" key="36">
    <source>
        <dbReference type="EMBL" id="QCA44920.1"/>
    </source>
</evidence>
<evidence type="ECO:0000313" key="21">
    <source>
        <dbReference type="EMBL" id="AIH07142.1"/>
    </source>
</evidence>
<keyword evidence="14" id="KW-0325">Glycoprotein</keyword>
<dbReference type="InterPro" id="IPR000234">
    <property type="entry name" value="Herpes_Glycoprot_B"/>
</dbReference>
<protein>
    <submittedName>
        <fullName evidence="45">Envelope glycoprotein B</fullName>
    </submittedName>
    <submittedName>
        <fullName evidence="22">ORF31</fullName>
    </submittedName>
</protein>
<evidence type="ECO:0000256" key="10">
    <source>
        <dbReference type="ARBA" id="ARBA00022989"/>
    </source>
</evidence>
<evidence type="ECO:0000259" key="19">
    <source>
        <dbReference type="Pfam" id="PF17417"/>
    </source>
</evidence>
<keyword evidence="11" id="KW-1039">Host endosome</keyword>
<evidence type="ECO:0000313" key="43">
    <source>
        <dbReference type="EMBL" id="QWE79237.1"/>
    </source>
</evidence>
<dbReference type="EMBL" id="MH709377">
    <property type="protein sequence ID" value="QCA47694.1"/>
    <property type="molecule type" value="Genomic_DNA"/>
</dbReference>
<evidence type="ECO:0000313" key="34">
    <source>
        <dbReference type="EMBL" id="QCA44336.1"/>
    </source>
</evidence>
<evidence type="ECO:0000256" key="4">
    <source>
        <dbReference type="ARBA" id="ARBA00022729"/>
    </source>
</evidence>
<evidence type="ECO:0000313" key="26">
    <source>
        <dbReference type="EMBL" id="ANS13493.1"/>
    </source>
</evidence>
<keyword evidence="12 16" id="KW-0472">Membrane</keyword>
<evidence type="ECO:0000313" key="39">
    <source>
        <dbReference type="EMBL" id="QCA46672.1"/>
    </source>
</evidence>
<evidence type="ECO:0000256" key="8">
    <source>
        <dbReference type="ARBA" id="ARBA00022870"/>
    </source>
</evidence>
<dbReference type="Pfam" id="PF17416">
    <property type="entry name" value="Glycoprot_B_PH1"/>
    <property type="match status" value="1"/>
</dbReference>
<dbReference type="EMBL" id="KU926319">
    <property type="protein sequence ID" value="ANS13493.1"/>
    <property type="molecule type" value="Genomic_DNA"/>
</dbReference>
<dbReference type="EMBL" id="MT370829">
    <property type="protein sequence ID" value="QWE79459.1"/>
    <property type="molecule type" value="Genomic_DNA"/>
</dbReference>
<organismHost>
    <name type="scientific">Homo sapiens</name>
    <name type="common">Human</name>
    <dbReference type="NCBI Taxonomy" id="9606"/>
</organismHost>
<keyword evidence="4" id="KW-0732">Signal</keyword>
<evidence type="ECO:0000256" key="12">
    <source>
        <dbReference type="ARBA" id="ARBA00023136"/>
    </source>
</evidence>
<feature type="transmembrane region" description="Helical" evidence="16">
    <location>
        <begin position="46"/>
        <end position="70"/>
    </location>
</feature>
<dbReference type="EMBL" id="MH709320">
    <property type="protein sequence ID" value="QCA43533.1"/>
    <property type="molecule type" value="Genomic_DNA"/>
</dbReference>
<reference evidence="43" key="7">
    <citation type="submission" date="2020-04" db="EMBL/GenBank/DDBJ databases">
        <title>Genetic Diversity among Varicella Vaccine strain.</title>
        <authorList>
            <person name="Kim S.C."/>
            <person name="Kang S.H."/>
            <person name="Kim J.Y."/>
            <person name="Park H.R."/>
            <person name="Lee C.H."/>
        </authorList>
    </citation>
    <scope>NUCLEOTIDE SEQUENCE</scope>
    <source>
        <strain evidence="43">VOka</strain>
    </source>
</reference>
<dbReference type="Proteomes" id="UP000163083">
    <property type="component" value="Genome"/>
</dbReference>
<keyword evidence="15" id="KW-1160">Virus entry into host cell</keyword>
<dbReference type="EMBL" id="KJ767491">
    <property type="protein sequence ID" value="AIH07068.1"/>
    <property type="molecule type" value="Genomic_DNA"/>
</dbReference>
<dbReference type="EMBL" id="MH709339">
    <property type="protein sequence ID" value="QCA44920.1"/>
    <property type="molecule type" value="Genomic_DNA"/>
</dbReference>
<dbReference type="EMBL" id="MH709359">
    <property type="protein sequence ID" value="QCA46380.1"/>
    <property type="molecule type" value="Genomic_DNA"/>
</dbReference>
<dbReference type="EMBL" id="MH709319">
    <property type="protein sequence ID" value="QCA43460.1"/>
    <property type="molecule type" value="Genomic_DNA"/>
</dbReference>
<dbReference type="EMBL" id="MT370826">
    <property type="protein sequence ID" value="QWE79237.1"/>
    <property type="molecule type" value="Genomic_DNA"/>
</dbReference>
<reference evidence="24" key="4">
    <citation type="journal article" date="2016" name="Virology">
        <title>Analysis of single nucleotide polymorphism among Varicella-Zoster Virus and identification of vaccine-specific sites.</title>
        <authorList>
            <person name="Jeon J.S."/>
            <person name="Won Y.H."/>
            <person name="Kim I.K."/>
            <person name="Ahn J.H."/>
            <person name="Shin O.S."/>
            <person name="Kim J.H."/>
            <person name="Lee C.H."/>
        </authorList>
    </citation>
    <scope>NUCLEOTIDE SEQUENCE</scope>
    <source>
        <strain evidence="24">VOka</strain>
        <strain evidence="25">YC01</strain>
        <strain evidence="26">YC02</strain>
        <strain evidence="27">YC03</strain>
    </source>
</reference>
<feature type="disulfide bond" evidence="47">
    <location>
        <begin position="122"/>
        <end position="584"/>
    </location>
</feature>
<keyword evidence="10 16" id="KW-1133">Transmembrane helix</keyword>
<evidence type="ECO:0000313" key="42">
    <source>
        <dbReference type="EMBL" id="QCA47694.1"/>
    </source>
</evidence>
<evidence type="ECO:0000256" key="14">
    <source>
        <dbReference type="ARBA" id="ARBA00023180"/>
    </source>
</evidence>
<dbReference type="HAMAP" id="MF_04032">
    <property type="entry name" value="HSV_GB"/>
    <property type="match status" value="1"/>
</dbReference>
<evidence type="ECO:0000256" key="5">
    <source>
        <dbReference type="ARBA" id="ARBA00022804"/>
    </source>
</evidence>
<keyword evidence="9 45" id="KW-0261">Viral envelope protein</keyword>
<dbReference type="GO" id="GO:0019031">
    <property type="term" value="C:viral envelope"/>
    <property type="evidence" value="ECO:0007669"/>
    <property type="project" value="UniProtKB-KW"/>
</dbReference>
<dbReference type="EMBL" id="MH709313">
    <property type="protein sequence ID" value="QCA43022.1"/>
    <property type="molecule type" value="Genomic_DNA"/>
</dbReference>
<feature type="domain" description="Herpesvirus Glycoprotein B PH-like" evidence="18">
    <location>
        <begin position="159"/>
        <end position="369"/>
    </location>
</feature>
<keyword evidence="13" id="KW-1015">Disulfide bond</keyword>
<evidence type="ECO:0000313" key="22">
    <source>
        <dbReference type="EMBL" id="AIJ28624.1"/>
    </source>
</evidence>
<evidence type="ECO:0000313" key="24">
    <source>
        <dbReference type="EMBL" id="ANS13051.1"/>
    </source>
</evidence>
<evidence type="ECO:0000256" key="11">
    <source>
        <dbReference type="ARBA" id="ARBA00023046"/>
    </source>
</evidence>
<dbReference type="EMBL" id="MH709366">
    <property type="protein sequence ID" value="QCA46891.1"/>
    <property type="molecule type" value="Genomic_DNA"/>
</dbReference>
<evidence type="ECO:0000313" key="31">
    <source>
        <dbReference type="EMBL" id="QCA43460.1"/>
    </source>
</evidence>
<dbReference type="EMBL" id="MH709310">
    <property type="protein sequence ID" value="QCA42803.1"/>
    <property type="molecule type" value="Genomic_DNA"/>
</dbReference>
<dbReference type="EMBL" id="MH709363">
    <property type="protein sequence ID" value="QCA46672.1"/>
    <property type="molecule type" value="Genomic_DNA"/>
</dbReference>
<dbReference type="EMBL" id="KU926313">
    <property type="protein sequence ID" value="ANS13051.1"/>
    <property type="molecule type" value="Genomic_DNA"/>
</dbReference>
<evidence type="ECO:0000313" key="30">
    <source>
        <dbReference type="EMBL" id="QCA43022.1"/>
    </source>
</evidence>
<keyword evidence="5" id="KW-1161">Viral attachment to host cell</keyword>
<evidence type="ECO:0000313" key="29">
    <source>
        <dbReference type="EMBL" id="QCA42803.1"/>
    </source>
</evidence>
<dbReference type="EMBL" id="MF004348">
    <property type="protein sequence ID" value="AVY51197.1"/>
    <property type="molecule type" value="Genomic_DNA"/>
</dbReference>
<evidence type="ECO:0000256" key="3">
    <source>
        <dbReference type="ARBA" id="ARBA00022692"/>
    </source>
</evidence>
<dbReference type="EMBL" id="MH709344">
    <property type="protein sequence ID" value="QCA45285.1"/>
    <property type="molecule type" value="Genomic_DNA"/>
</dbReference>
<reference evidence="29" key="6">
    <citation type="submission" date="2018-08" db="EMBL/GenBank/DDBJ databases">
        <title>Analysis of the reiteration regions (R1 to R5) of varicella-zoster virus.</title>
        <authorList>
            <person name="Depledge D.P."/>
            <person name="Jensen N.J."/>
            <person name="Breuer J."/>
            <person name="Schmid S."/>
        </authorList>
    </citation>
    <scope>NUCLEOTIDE SEQUENCE</scope>
    <source>
        <strain evidence="29">KPZ12-034</strain>
        <strain evidence="30">KPZ12-139</strain>
        <strain evidence="31">KPZ12-218</strain>
        <strain evidence="32">KPZ12-232</strain>
        <strain evidence="33">KPZ12-378</strain>
        <strain evidence="34">KPZ12-403</strain>
        <strain evidence="35">KPZ12-418</strain>
        <strain evidence="36">KPZ13-032</strain>
        <strain evidence="37">KPZ13-071</strain>
        <strain evidence="38">KPZ13-219</strain>
        <strain evidence="39">KPZ13-240</strain>
        <strain evidence="40">KPZ13-258</strain>
        <strain evidence="41">KPZ13-372</strain>
        <strain evidence="42">KPZ13-382</strain>
    </source>
</reference>
<dbReference type="SMR" id="A0A076N502"/>
<dbReference type="InterPro" id="IPR055341">
    <property type="entry name" value="Glycoprotein_B_ecto_C"/>
</dbReference>
<dbReference type="InterPro" id="IPR035377">
    <property type="entry name" value="Glycoprot_B_PH1"/>
</dbReference>
<dbReference type="EMBL" id="KU926316">
    <property type="protein sequence ID" value="ANS13273.1"/>
    <property type="molecule type" value="Genomic_DNA"/>
</dbReference>
<evidence type="ECO:0000313" key="46">
    <source>
        <dbReference type="Proteomes" id="UP000138315"/>
    </source>
</evidence>